<evidence type="ECO:0000256" key="1">
    <source>
        <dbReference type="SAM" id="MobiDB-lite"/>
    </source>
</evidence>
<dbReference type="OrthoDB" id="270970at2759"/>
<feature type="region of interest" description="Disordered" evidence="1">
    <location>
        <begin position="172"/>
        <end position="222"/>
    </location>
</feature>
<accession>A0A9W6TQ86</accession>
<dbReference type="AlphaFoldDB" id="A0A9W6TQ86"/>
<keyword evidence="3" id="KW-1185">Reference proteome</keyword>
<sequence>MEMQRWFFISFKNKLDAIEQKVTVKYVVYWISRLLLEIVSSTYDSYTITSYTPALRTRLNYLPARNSDLSTSANRNGVRAVRGMAKYMIMNSPTKDSSCASTGRGCRCVNEAAVTVDTLWISPCTVANLLLLLPRHDAAQHAGDHRPASSEPAAGSTARHAELLRQVVVAGGRAQDERHEQDEGAAVARGVRVPSRGLDHGRHGLRSRPTAAQDAFPRPDKGVVGQHTAAELELKVALVYTKANDQGLFETGTAAMELESGAAGVELLLDQEDETAEEANARTKALLRREEQEGEAAAAVAALKQGDYQVQVHVIEARDLKGENVRARRINCCGHWSYELFGACGDVAERDI</sequence>
<evidence type="ECO:0000313" key="3">
    <source>
        <dbReference type="Proteomes" id="UP001165121"/>
    </source>
</evidence>
<organism evidence="2 3">
    <name type="scientific">Phytophthora fragariaefolia</name>
    <dbReference type="NCBI Taxonomy" id="1490495"/>
    <lineage>
        <taxon>Eukaryota</taxon>
        <taxon>Sar</taxon>
        <taxon>Stramenopiles</taxon>
        <taxon>Oomycota</taxon>
        <taxon>Peronosporomycetes</taxon>
        <taxon>Peronosporales</taxon>
        <taxon>Peronosporaceae</taxon>
        <taxon>Phytophthora</taxon>
    </lineage>
</organism>
<gene>
    <name evidence="2" type="ORF">Pfra01_000108300</name>
</gene>
<proteinExistence type="predicted"/>
<name>A0A9W6TQ86_9STRA</name>
<protein>
    <submittedName>
        <fullName evidence="2">Unnamed protein product</fullName>
    </submittedName>
</protein>
<dbReference type="Proteomes" id="UP001165121">
    <property type="component" value="Unassembled WGS sequence"/>
</dbReference>
<comment type="caution">
    <text evidence="2">The sequence shown here is derived from an EMBL/GenBank/DDBJ whole genome shotgun (WGS) entry which is preliminary data.</text>
</comment>
<evidence type="ECO:0000313" key="2">
    <source>
        <dbReference type="EMBL" id="GMF17107.1"/>
    </source>
</evidence>
<reference evidence="2" key="1">
    <citation type="submission" date="2023-04" db="EMBL/GenBank/DDBJ databases">
        <title>Phytophthora fragariaefolia NBRC 109709.</title>
        <authorList>
            <person name="Ichikawa N."/>
            <person name="Sato H."/>
            <person name="Tonouchi N."/>
        </authorList>
    </citation>
    <scope>NUCLEOTIDE SEQUENCE</scope>
    <source>
        <strain evidence="2">NBRC 109709</strain>
    </source>
</reference>
<dbReference type="EMBL" id="BSXT01000086">
    <property type="protein sequence ID" value="GMF17107.1"/>
    <property type="molecule type" value="Genomic_DNA"/>
</dbReference>